<evidence type="ECO:0000313" key="2">
    <source>
        <dbReference type="EMBL" id="OAS85133.1"/>
    </source>
</evidence>
<protein>
    <submittedName>
        <fullName evidence="2">Capsular biosynthesis protein</fullName>
    </submittedName>
</protein>
<dbReference type="OrthoDB" id="1649543at2"/>
<keyword evidence="1" id="KW-1133">Transmembrane helix</keyword>
<feature type="transmembrane region" description="Helical" evidence="1">
    <location>
        <begin position="6"/>
        <end position="26"/>
    </location>
</feature>
<dbReference type="InterPro" id="IPR049458">
    <property type="entry name" value="EpsG-like"/>
</dbReference>
<dbReference type="STRING" id="152268.A6K24_06380"/>
<feature type="transmembrane region" description="Helical" evidence="1">
    <location>
        <begin position="273"/>
        <end position="293"/>
    </location>
</feature>
<comment type="caution">
    <text evidence="2">The sequence shown here is derived from an EMBL/GenBank/DDBJ whole genome shotgun (WGS) entry which is preliminary data.</text>
</comment>
<dbReference type="Pfam" id="PF14897">
    <property type="entry name" value="EpsG"/>
    <property type="match status" value="1"/>
</dbReference>
<organism evidence="2 3">
    <name type="scientific">Metabacillus litoralis</name>
    <dbReference type="NCBI Taxonomy" id="152268"/>
    <lineage>
        <taxon>Bacteria</taxon>
        <taxon>Bacillati</taxon>
        <taxon>Bacillota</taxon>
        <taxon>Bacilli</taxon>
        <taxon>Bacillales</taxon>
        <taxon>Bacillaceae</taxon>
        <taxon>Metabacillus</taxon>
    </lineage>
</organism>
<accession>A0A179SXW8</accession>
<proteinExistence type="predicted"/>
<feature type="transmembrane region" description="Helical" evidence="1">
    <location>
        <begin position="38"/>
        <end position="56"/>
    </location>
</feature>
<feature type="transmembrane region" description="Helical" evidence="1">
    <location>
        <begin position="243"/>
        <end position="261"/>
    </location>
</feature>
<sequence length="355" mass="41112">MTIMWVNLTLVYMFALLARYFSRPLYFGSQFIKPSKVLVFLVITSLVLVSGLRNNIGDTYFYMHSYSNTEFSLSNIDFTGDFGFNLLQLFLQTFSSDPQILILTTALITNSLIVIALSKYSRIFELAVYVYITSGMFTVSMNGIRQYLAAGIIFMATKYILNGNFKKYFFIILLAATFHKTALVLLPIYFIVRRKAWSKVTFGLIIFSIFIVLGFNLFIDLLFTSLSNTQYGHYSEFQEGGASFLRLAVNTAPILIAFLGKEKLRELWPKSDYIVNLSIISSLFLVISTQNWIFARFNIYFGLYNLVLVSWLIVLFKDNSKKFIYYAILICYLIFFYYEQVISLNIVIESKYFNF</sequence>
<gene>
    <name evidence="2" type="ORF">A6K24_06380</name>
</gene>
<keyword evidence="1" id="KW-0472">Membrane</keyword>
<evidence type="ECO:0000256" key="1">
    <source>
        <dbReference type="SAM" id="Phobius"/>
    </source>
</evidence>
<dbReference type="Proteomes" id="UP000078534">
    <property type="component" value="Unassembled WGS sequence"/>
</dbReference>
<reference evidence="3" key="1">
    <citation type="submission" date="2016-04" db="EMBL/GenBank/DDBJ databases">
        <authorList>
            <person name="Lyu Z."/>
            <person name="Lyu W."/>
        </authorList>
    </citation>
    <scope>NUCLEOTIDE SEQUENCE [LARGE SCALE GENOMIC DNA]</scope>
    <source>
        <strain evidence="3">C44</strain>
    </source>
</reference>
<feature type="transmembrane region" description="Helical" evidence="1">
    <location>
        <begin position="299"/>
        <end position="316"/>
    </location>
</feature>
<feature type="transmembrane region" description="Helical" evidence="1">
    <location>
        <begin position="129"/>
        <end position="156"/>
    </location>
</feature>
<evidence type="ECO:0000313" key="3">
    <source>
        <dbReference type="Proteomes" id="UP000078534"/>
    </source>
</evidence>
<feature type="transmembrane region" description="Helical" evidence="1">
    <location>
        <begin position="323"/>
        <end position="348"/>
    </location>
</feature>
<dbReference type="EMBL" id="LWSG01000023">
    <property type="protein sequence ID" value="OAS85133.1"/>
    <property type="molecule type" value="Genomic_DNA"/>
</dbReference>
<keyword evidence="3" id="KW-1185">Reference proteome</keyword>
<feature type="transmembrane region" description="Helical" evidence="1">
    <location>
        <begin position="168"/>
        <end position="192"/>
    </location>
</feature>
<keyword evidence="1" id="KW-0812">Transmembrane</keyword>
<dbReference type="RefSeq" id="WP_066335088.1">
    <property type="nucleotide sequence ID" value="NZ_LWSG01000023.1"/>
</dbReference>
<name>A0A179SXW8_9BACI</name>
<dbReference type="AlphaFoldDB" id="A0A179SXW8"/>
<feature type="transmembrane region" description="Helical" evidence="1">
    <location>
        <begin position="204"/>
        <end position="223"/>
    </location>
</feature>